<feature type="transmembrane region" description="Helical" evidence="1">
    <location>
        <begin position="78"/>
        <end position="99"/>
    </location>
</feature>
<comment type="caution">
    <text evidence="3">The sequence shown here is derived from an EMBL/GenBank/DDBJ whole genome shotgun (WGS) entry which is preliminary data.</text>
</comment>
<dbReference type="InterPro" id="IPR025874">
    <property type="entry name" value="DZR"/>
</dbReference>
<sequence length="156" mass="17079">MESKHQMHCTNCGKEMSKEAEICTSCGVRQGKMIHYCYNCGNEIQPNQELCLECGVNPRKIKRQSVGKSLGNTGTDSVNVALAAILGFFIPGLPSLLWYNQKTKGGVMIVGAILVTIILPLLGLVVVIVGAVDAYQLGQRVNNGETLDEWTFFWSK</sequence>
<evidence type="ECO:0000313" key="3">
    <source>
        <dbReference type="EMBL" id="EOL44536.1"/>
    </source>
</evidence>
<dbReference type="STRING" id="317735.RU98_GL000852"/>
<dbReference type="RefSeq" id="WP_010772186.1">
    <property type="nucleotide sequence ID" value="NZ_KB946334.1"/>
</dbReference>
<evidence type="ECO:0000256" key="1">
    <source>
        <dbReference type="SAM" id="Phobius"/>
    </source>
</evidence>
<organism evidence="3 4">
    <name type="scientific">Enterococcus caccae ATCC BAA-1240</name>
    <dbReference type="NCBI Taxonomy" id="1158612"/>
    <lineage>
        <taxon>Bacteria</taxon>
        <taxon>Bacillati</taxon>
        <taxon>Bacillota</taxon>
        <taxon>Bacilli</taxon>
        <taxon>Lactobacillales</taxon>
        <taxon>Enterococcaceae</taxon>
        <taxon>Enterococcus</taxon>
    </lineage>
</organism>
<feature type="domain" description="DZANK-type" evidence="2">
    <location>
        <begin position="9"/>
        <end position="55"/>
    </location>
</feature>
<reference evidence="3 4" key="1">
    <citation type="submission" date="2013-02" db="EMBL/GenBank/DDBJ databases">
        <title>The Genome Sequence of Enterococcus caccae BAA-1240.</title>
        <authorList>
            <consortium name="The Broad Institute Genome Sequencing Platform"/>
            <consortium name="The Broad Institute Genome Sequencing Center for Infectious Disease"/>
            <person name="Earl A.M."/>
            <person name="Gilmore M.S."/>
            <person name="Lebreton F."/>
            <person name="Walker B."/>
            <person name="Young S.K."/>
            <person name="Zeng Q."/>
            <person name="Gargeya S."/>
            <person name="Fitzgerald M."/>
            <person name="Haas B."/>
            <person name="Abouelleil A."/>
            <person name="Alvarado L."/>
            <person name="Arachchi H.M."/>
            <person name="Berlin A.M."/>
            <person name="Chapman S.B."/>
            <person name="Dewar J."/>
            <person name="Goldberg J."/>
            <person name="Griggs A."/>
            <person name="Gujja S."/>
            <person name="Hansen M."/>
            <person name="Howarth C."/>
            <person name="Imamovic A."/>
            <person name="Larimer J."/>
            <person name="McCowan C."/>
            <person name="Murphy C."/>
            <person name="Neiman D."/>
            <person name="Pearson M."/>
            <person name="Priest M."/>
            <person name="Roberts A."/>
            <person name="Saif S."/>
            <person name="Shea T."/>
            <person name="Sisk P."/>
            <person name="Sykes S."/>
            <person name="Wortman J."/>
            <person name="Nusbaum C."/>
            <person name="Birren B."/>
        </authorList>
    </citation>
    <scope>NUCLEOTIDE SEQUENCE [LARGE SCALE GENOMIC DNA]</scope>
    <source>
        <strain evidence="3 4">ATCC BAA-1240</strain>
    </source>
</reference>
<accession>R3W9I5</accession>
<dbReference type="EMBL" id="AJAU01000019">
    <property type="protein sequence ID" value="EOL44536.1"/>
    <property type="molecule type" value="Genomic_DNA"/>
</dbReference>
<dbReference type="Proteomes" id="UP000013840">
    <property type="component" value="Unassembled WGS sequence"/>
</dbReference>
<name>R3W9I5_9ENTE</name>
<keyword evidence="1" id="KW-0812">Transmembrane</keyword>
<dbReference type="eggNOG" id="COG1933">
    <property type="taxonomic scope" value="Bacteria"/>
</dbReference>
<keyword evidence="1" id="KW-1133">Transmembrane helix</keyword>
<dbReference type="Pfam" id="PF12773">
    <property type="entry name" value="DZR"/>
    <property type="match status" value="1"/>
</dbReference>
<dbReference type="PATRIC" id="fig|1158612.3.peg.2056"/>
<proteinExistence type="predicted"/>
<dbReference type="AlphaFoldDB" id="R3W9I5"/>
<keyword evidence="1" id="KW-0472">Membrane</keyword>
<evidence type="ECO:0000259" key="2">
    <source>
        <dbReference type="Pfam" id="PF12773"/>
    </source>
</evidence>
<keyword evidence="4" id="KW-1185">Reference proteome</keyword>
<evidence type="ECO:0000313" key="4">
    <source>
        <dbReference type="Proteomes" id="UP000013840"/>
    </source>
</evidence>
<protein>
    <recommendedName>
        <fullName evidence="2">DZANK-type domain-containing protein</fullName>
    </recommendedName>
</protein>
<gene>
    <name evidence="3" type="ORF">UC7_02079</name>
</gene>
<feature type="transmembrane region" description="Helical" evidence="1">
    <location>
        <begin position="105"/>
        <end position="132"/>
    </location>
</feature>